<evidence type="ECO:0000313" key="12">
    <source>
        <dbReference type="EMBL" id="VEH70275.1"/>
    </source>
</evidence>
<evidence type="ECO:0000313" key="11">
    <source>
        <dbReference type="EMBL" id="QUC09758.1"/>
    </source>
</evidence>
<keyword evidence="13" id="KW-1185">Reference proteome</keyword>
<evidence type="ECO:0000256" key="2">
    <source>
        <dbReference type="ARBA" id="ARBA00022512"/>
    </source>
</evidence>
<keyword evidence="6" id="KW-0812">Transmembrane</keyword>
<dbReference type="Proteomes" id="UP000677180">
    <property type="component" value="Chromosome"/>
</dbReference>
<evidence type="ECO:0000256" key="3">
    <source>
        <dbReference type="ARBA" id="ARBA00022525"/>
    </source>
</evidence>
<evidence type="ECO:0000259" key="8">
    <source>
        <dbReference type="Pfam" id="PF00746"/>
    </source>
</evidence>
<dbReference type="Proteomes" id="UP000273044">
    <property type="component" value="Chromosome"/>
</dbReference>
<dbReference type="InterPro" id="IPR032364">
    <property type="entry name" value="GramPos_pilinD1_N"/>
</dbReference>
<evidence type="ECO:0000256" key="6">
    <source>
        <dbReference type="SAM" id="Phobius"/>
    </source>
</evidence>
<keyword evidence="4 7" id="KW-0732">Signal</keyword>
<organism evidence="12 13">
    <name type="scientific">Arachnia propionica</name>
    <dbReference type="NCBI Taxonomy" id="1750"/>
    <lineage>
        <taxon>Bacteria</taxon>
        <taxon>Bacillati</taxon>
        <taxon>Actinomycetota</taxon>
        <taxon>Actinomycetes</taxon>
        <taxon>Propionibacteriales</taxon>
        <taxon>Propionibacteriaceae</taxon>
        <taxon>Arachnia</taxon>
    </lineage>
</organism>
<dbReference type="OrthoDB" id="3199332at2"/>
<dbReference type="OMA" id="QGWDELE"/>
<dbReference type="SUPFAM" id="SSF49478">
    <property type="entry name" value="Cna protein B-type domain"/>
    <property type="match status" value="1"/>
</dbReference>
<evidence type="ECO:0000313" key="13">
    <source>
        <dbReference type="Proteomes" id="UP000273044"/>
    </source>
</evidence>
<evidence type="ECO:0000256" key="1">
    <source>
        <dbReference type="ARBA" id="ARBA00007257"/>
    </source>
</evidence>
<dbReference type="Pfam" id="PF00746">
    <property type="entry name" value="Gram_pos_anchor"/>
    <property type="match status" value="1"/>
</dbReference>
<evidence type="ECO:0000259" key="10">
    <source>
        <dbReference type="Pfam" id="PF17802"/>
    </source>
</evidence>
<keyword evidence="6" id="KW-0472">Membrane</keyword>
<feature type="domain" description="SpaA-like prealbumin fold" evidence="10">
    <location>
        <begin position="325"/>
        <end position="405"/>
    </location>
</feature>
<feature type="domain" description="Gram-positive cocci surface proteins LPxTG" evidence="8">
    <location>
        <begin position="426"/>
        <end position="469"/>
    </location>
</feature>
<sequence>MTTRNKPGGRLLSLAAALAVGLLGLTAPAHADSANINPNQKANLTLHKCVQPSTPGAPANGKEQTGIGCTPIDGVTFTLYKVDDIDLTTPGGWEAVKGLTAPETGTIVGGHTSTEISAITTTGGGIANWQGLDLGLYLVIETDTGSPDTKVVLGSKPFLVTLPYYTDDNQWNYDVHVYPKNSVAGIEKTVDDSIVQAKYNGDDVKWTITTDIPRSGQGTEITSYVITDTLPAGLTLDNSRVTLGVKDGINFVNNDDYSCTGNLTCTFTPNGIAKLKANGGQKVVLTLITDVTDVSQAANGVFTNKAKVTINGIDSVEESATTTWGQLTVYKYDGSNEGFLSGAKFKLCTSEACPDQDVALAELTTGPDGKILFPVVRPGTYYLVETEAPAGYVKTETQQVTVEAGVTETPAQPISAGKNYKPVANTKQAVPQLPLTGGIGQVALAAGGIGLLVIGGAVMVIGRAAARRKQA</sequence>
<keyword evidence="2" id="KW-0134">Cell wall</keyword>
<dbReference type="InterPro" id="IPR019931">
    <property type="entry name" value="LPXTG_anchor"/>
</dbReference>
<dbReference type="PANTHER" id="PTHR36108">
    <property type="entry name" value="COLOSSIN-B-RELATED"/>
    <property type="match status" value="1"/>
</dbReference>
<dbReference type="NCBIfam" id="TIGR04226">
    <property type="entry name" value="RrgB_K2N_iso_D2"/>
    <property type="match status" value="1"/>
</dbReference>
<dbReference type="PANTHER" id="PTHR36108:SF13">
    <property type="entry name" value="COLOSSIN-B-RELATED"/>
    <property type="match status" value="1"/>
</dbReference>
<dbReference type="GO" id="GO:0005975">
    <property type="term" value="P:carbohydrate metabolic process"/>
    <property type="evidence" value="ECO:0007669"/>
    <property type="project" value="UniProtKB-ARBA"/>
</dbReference>
<dbReference type="Pfam" id="PF17802">
    <property type="entry name" value="SpaA"/>
    <property type="match status" value="1"/>
</dbReference>
<dbReference type="RefSeq" id="WP_014846632.1">
    <property type="nucleotide sequence ID" value="NZ_CAUVFX010000001.1"/>
</dbReference>
<dbReference type="InterPro" id="IPR013783">
    <property type="entry name" value="Ig-like_fold"/>
</dbReference>
<dbReference type="Gene3D" id="2.60.40.740">
    <property type="match status" value="1"/>
</dbReference>
<gene>
    <name evidence="11" type="ORF">J5A53_07790</name>
    <name evidence="12" type="ORF">NCTC12967_01570</name>
</gene>
<evidence type="ECO:0000256" key="7">
    <source>
        <dbReference type="SAM" id="SignalP"/>
    </source>
</evidence>
<feature type="signal peptide" evidence="7">
    <location>
        <begin position="1"/>
        <end position="31"/>
    </location>
</feature>
<feature type="domain" description="Gram-positive pilin subunit D1 N-terminal" evidence="9">
    <location>
        <begin position="40"/>
        <end position="182"/>
    </location>
</feature>
<accession>A0A3N4CU26</accession>
<keyword evidence="5" id="KW-0572">Peptidoglycan-anchor</keyword>
<dbReference type="AlphaFoldDB" id="A0A3N4CU26"/>
<protein>
    <submittedName>
        <fullName evidence="12">Fimbrial subunit type 1</fullName>
    </submittedName>
    <submittedName>
        <fullName evidence="11">SpaH/EbpB family LPXTG-anchored major pilin</fullName>
    </submittedName>
</protein>
<keyword evidence="6" id="KW-1133">Transmembrane helix</keyword>
<dbReference type="GeneID" id="64407037"/>
<dbReference type="InterPro" id="IPR026466">
    <property type="entry name" value="Fim_isopep_form_D2_dom"/>
</dbReference>
<dbReference type="EMBL" id="CP072385">
    <property type="protein sequence ID" value="QUC09758.1"/>
    <property type="molecule type" value="Genomic_DNA"/>
</dbReference>
<dbReference type="InterPro" id="IPR048052">
    <property type="entry name" value="FM1-like"/>
</dbReference>
<reference evidence="11" key="2">
    <citation type="submission" date="2021-03" db="EMBL/GenBank/DDBJ databases">
        <title>Human Oral Microbial Genomes.</title>
        <authorList>
            <person name="Johnston C.D."/>
            <person name="Chen T."/>
            <person name="Dewhirst F.E."/>
        </authorList>
    </citation>
    <scope>NUCLEOTIDE SEQUENCE</scope>
    <source>
        <strain evidence="11">F0714</strain>
    </source>
</reference>
<dbReference type="NCBIfam" id="NF033902">
    <property type="entry name" value="iso_D2_wall_anc"/>
    <property type="match status" value="1"/>
</dbReference>
<reference evidence="12 13" key="1">
    <citation type="submission" date="2018-12" db="EMBL/GenBank/DDBJ databases">
        <authorList>
            <consortium name="Pathogen Informatics"/>
        </authorList>
    </citation>
    <scope>NUCLEOTIDE SEQUENCE [LARGE SCALE GENOMIC DNA]</scope>
    <source>
        <strain evidence="12 13">NCTC12967</strain>
    </source>
</reference>
<proteinExistence type="inferred from homology"/>
<feature type="transmembrane region" description="Helical" evidence="6">
    <location>
        <begin position="442"/>
        <end position="466"/>
    </location>
</feature>
<evidence type="ECO:0000256" key="5">
    <source>
        <dbReference type="ARBA" id="ARBA00023088"/>
    </source>
</evidence>
<name>A0A3N4CU26_9ACTN</name>
<dbReference type="Gene3D" id="2.60.40.10">
    <property type="entry name" value="Immunoglobulins"/>
    <property type="match status" value="2"/>
</dbReference>
<feature type="chain" id="PRO_5043184869" evidence="7">
    <location>
        <begin position="32"/>
        <end position="471"/>
    </location>
</feature>
<comment type="similarity">
    <text evidence="1">Belongs to the serine-aspartate repeat-containing protein (SDr) family.</text>
</comment>
<evidence type="ECO:0000256" key="4">
    <source>
        <dbReference type="ARBA" id="ARBA00022729"/>
    </source>
</evidence>
<dbReference type="Pfam" id="PF16555">
    <property type="entry name" value="GramPos_pilinD1"/>
    <property type="match status" value="1"/>
</dbReference>
<keyword evidence="3" id="KW-0964">Secreted</keyword>
<dbReference type="InterPro" id="IPR041033">
    <property type="entry name" value="SpaA_PFL_dom_1"/>
</dbReference>
<dbReference type="EMBL" id="LR134406">
    <property type="protein sequence ID" value="VEH70275.1"/>
    <property type="molecule type" value="Genomic_DNA"/>
</dbReference>
<evidence type="ECO:0000259" key="9">
    <source>
        <dbReference type="Pfam" id="PF16555"/>
    </source>
</evidence>